<dbReference type="EMBL" id="BMAW01075715">
    <property type="protein sequence ID" value="GFT98187.1"/>
    <property type="molecule type" value="Genomic_DNA"/>
</dbReference>
<dbReference type="Proteomes" id="UP000887013">
    <property type="component" value="Unassembled WGS sequence"/>
</dbReference>
<dbReference type="AlphaFoldDB" id="A0A8X6UAP8"/>
<sequence length="85" mass="9810">MGMWTKRASCRANLPIESAFEDPQLHFVEFKLRRKEVQITSGYLNFLIAPWSLAEDRTLSRRSPDLLPDNTSRIATCGDWLTALR</sequence>
<gene>
    <name evidence="1" type="ORF">NPIL_270511</name>
</gene>
<evidence type="ECO:0000313" key="2">
    <source>
        <dbReference type="Proteomes" id="UP000887013"/>
    </source>
</evidence>
<comment type="caution">
    <text evidence="1">The sequence shown here is derived from an EMBL/GenBank/DDBJ whole genome shotgun (WGS) entry which is preliminary data.</text>
</comment>
<evidence type="ECO:0000313" key="1">
    <source>
        <dbReference type="EMBL" id="GFT98187.1"/>
    </source>
</evidence>
<organism evidence="1 2">
    <name type="scientific">Nephila pilipes</name>
    <name type="common">Giant wood spider</name>
    <name type="synonym">Nephila maculata</name>
    <dbReference type="NCBI Taxonomy" id="299642"/>
    <lineage>
        <taxon>Eukaryota</taxon>
        <taxon>Metazoa</taxon>
        <taxon>Ecdysozoa</taxon>
        <taxon>Arthropoda</taxon>
        <taxon>Chelicerata</taxon>
        <taxon>Arachnida</taxon>
        <taxon>Araneae</taxon>
        <taxon>Araneomorphae</taxon>
        <taxon>Entelegynae</taxon>
        <taxon>Araneoidea</taxon>
        <taxon>Nephilidae</taxon>
        <taxon>Nephila</taxon>
    </lineage>
</organism>
<name>A0A8X6UAP8_NEPPI</name>
<protein>
    <submittedName>
        <fullName evidence="1">Uncharacterized protein</fullName>
    </submittedName>
</protein>
<keyword evidence="2" id="KW-1185">Reference proteome</keyword>
<proteinExistence type="predicted"/>
<accession>A0A8X6UAP8</accession>
<reference evidence="1" key="1">
    <citation type="submission" date="2020-08" db="EMBL/GenBank/DDBJ databases">
        <title>Multicomponent nature underlies the extraordinary mechanical properties of spider dragline silk.</title>
        <authorList>
            <person name="Kono N."/>
            <person name="Nakamura H."/>
            <person name="Mori M."/>
            <person name="Yoshida Y."/>
            <person name="Ohtoshi R."/>
            <person name="Malay A.D."/>
            <person name="Moran D.A.P."/>
            <person name="Tomita M."/>
            <person name="Numata K."/>
            <person name="Arakawa K."/>
        </authorList>
    </citation>
    <scope>NUCLEOTIDE SEQUENCE</scope>
</reference>